<organism evidence="2 3">
    <name type="scientific">Bifidobacterium breve DSM 20213 = JCM 1192</name>
    <dbReference type="NCBI Taxonomy" id="518634"/>
    <lineage>
        <taxon>Bacteria</taxon>
        <taxon>Bacillati</taxon>
        <taxon>Actinomycetota</taxon>
        <taxon>Actinomycetes</taxon>
        <taxon>Bifidobacteriales</taxon>
        <taxon>Bifidobacteriaceae</taxon>
        <taxon>Bifidobacterium</taxon>
    </lineage>
</organism>
<keyword evidence="1" id="KW-0472">Membrane</keyword>
<proteinExistence type="predicted"/>
<feature type="transmembrane region" description="Helical" evidence="1">
    <location>
        <begin position="49"/>
        <end position="75"/>
    </location>
</feature>
<keyword evidence="1" id="KW-0812">Transmembrane</keyword>
<evidence type="ECO:0000313" key="2">
    <source>
        <dbReference type="EMBL" id="EFE89904.1"/>
    </source>
</evidence>
<accession>D4BM84</accession>
<evidence type="ECO:0000313" key="3">
    <source>
        <dbReference type="Proteomes" id="UP000003191"/>
    </source>
</evidence>
<protein>
    <submittedName>
        <fullName evidence="2">Uncharacterized protein</fullName>
    </submittedName>
</protein>
<dbReference type="HOGENOM" id="CLU_1164081_0_0_11"/>
<comment type="caution">
    <text evidence="2">The sequence shown here is derived from an EMBL/GenBank/DDBJ whole genome shotgun (WGS) entry which is preliminary data.</text>
</comment>
<keyword evidence="1" id="KW-1133">Transmembrane helix</keyword>
<dbReference type="Proteomes" id="UP000003191">
    <property type="component" value="Unassembled WGS sequence"/>
</dbReference>
<name>D4BM84_BIFBR</name>
<feature type="transmembrane region" description="Helical" evidence="1">
    <location>
        <begin position="82"/>
        <end position="101"/>
    </location>
</feature>
<sequence>MHGIALAQAILLDLAHGDVHVVRARQIAGRTHERIGIEHIDDTGHRYQVFLRLLAAVIAVLAIIETTIVLAGVFATVTTTHTAVAAVIAIIAVVAISVTVTAATAELAVFALFTIVGRFVVLLRGQRGQNVIQIAHGLVAAVRRTATATRLILIMHTANERSFGVITTVAAALGSGCLAQIEGGEQIAGLIGLLARLAAGSFIIAAMTGIARFFSGLIGCLTAHTTGLRGLGLFGKCG</sequence>
<evidence type="ECO:0000256" key="1">
    <source>
        <dbReference type="SAM" id="Phobius"/>
    </source>
</evidence>
<dbReference type="EMBL" id="ACCG02000005">
    <property type="protein sequence ID" value="EFE89904.1"/>
    <property type="molecule type" value="Genomic_DNA"/>
</dbReference>
<reference evidence="2 3" key="1">
    <citation type="submission" date="2010-02" db="EMBL/GenBank/DDBJ databases">
        <authorList>
            <person name="Weinstock G."/>
            <person name="Sodergren E."/>
            <person name="Clifton S."/>
            <person name="Fulton L."/>
            <person name="Fulton B."/>
            <person name="Courtney L."/>
            <person name="Fronick C."/>
            <person name="Harrison M."/>
            <person name="Strong C."/>
            <person name="Farmer C."/>
            <person name="Delahaunty K."/>
            <person name="Markovic C."/>
            <person name="Hall O."/>
            <person name="Minx P."/>
            <person name="Tomlinson C."/>
            <person name="Mitreva M."/>
            <person name="Nelson J."/>
            <person name="Hou S."/>
            <person name="Wollam A."/>
            <person name="Pepin K.H."/>
            <person name="Johnson M."/>
            <person name="Bhonagiri V."/>
            <person name="Zhang X."/>
            <person name="Suruliraj S."/>
            <person name="Warren W."/>
            <person name="Chinwalla A."/>
            <person name="Mardis E.R."/>
            <person name="Wilson R.K."/>
        </authorList>
    </citation>
    <scope>NUCLEOTIDE SEQUENCE [LARGE SCALE GENOMIC DNA]</scope>
    <source>
        <strain evidence="2 3">DSM 20213</strain>
    </source>
</reference>
<keyword evidence="3" id="KW-1185">Reference proteome</keyword>
<dbReference type="AlphaFoldDB" id="D4BM84"/>
<gene>
    <name evidence="2" type="ORF">BIFBRE_03177</name>
</gene>
<feature type="transmembrane region" description="Helical" evidence="1">
    <location>
        <begin position="163"/>
        <end position="181"/>
    </location>
</feature>